<dbReference type="Gene3D" id="2.20.25.110">
    <property type="entry name" value="S-adenosyl-L-methionine-dependent methyltransferases"/>
    <property type="match status" value="1"/>
</dbReference>
<name>A0A328UBR0_9FIRM</name>
<dbReference type="InterPro" id="IPR029063">
    <property type="entry name" value="SAM-dependent_MTases_sf"/>
</dbReference>
<protein>
    <submittedName>
        <fullName evidence="3">Class I SAM-dependent methyltransferase</fullName>
    </submittedName>
</protein>
<evidence type="ECO:0000259" key="2">
    <source>
        <dbReference type="Pfam" id="PF13649"/>
    </source>
</evidence>
<evidence type="ECO:0000313" key="4">
    <source>
        <dbReference type="Proteomes" id="UP000249377"/>
    </source>
</evidence>
<comment type="caution">
    <text evidence="3">The sequence shown here is derived from an EMBL/GenBank/DDBJ whole genome shotgun (WGS) entry which is preliminary data.</text>
</comment>
<dbReference type="GO" id="GO:0032259">
    <property type="term" value="P:methylation"/>
    <property type="evidence" value="ECO:0007669"/>
    <property type="project" value="UniProtKB-KW"/>
</dbReference>
<dbReference type="CDD" id="cd02440">
    <property type="entry name" value="AdoMet_MTases"/>
    <property type="match status" value="1"/>
</dbReference>
<dbReference type="PANTHER" id="PTHR43861">
    <property type="entry name" value="TRANS-ACONITATE 2-METHYLTRANSFERASE-RELATED"/>
    <property type="match status" value="1"/>
</dbReference>
<feature type="domain" description="Methyltransferase" evidence="2">
    <location>
        <begin position="40"/>
        <end position="135"/>
    </location>
</feature>
<gene>
    <name evidence="3" type="ORF">DPQ25_07010</name>
</gene>
<dbReference type="AlphaFoldDB" id="A0A328UBR0"/>
<dbReference type="SUPFAM" id="SSF53335">
    <property type="entry name" value="S-adenosyl-L-methionine-dependent methyltransferases"/>
    <property type="match status" value="1"/>
</dbReference>
<dbReference type="RefSeq" id="WP_112332458.1">
    <property type="nucleotide sequence ID" value="NZ_JADPHD010000007.1"/>
</dbReference>
<keyword evidence="3" id="KW-0489">Methyltransferase</keyword>
<dbReference type="InterPro" id="IPR041698">
    <property type="entry name" value="Methyltransf_25"/>
</dbReference>
<dbReference type="GO" id="GO:0008168">
    <property type="term" value="F:methyltransferase activity"/>
    <property type="evidence" value="ECO:0007669"/>
    <property type="project" value="UniProtKB-KW"/>
</dbReference>
<evidence type="ECO:0000256" key="1">
    <source>
        <dbReference type="ARBA" id="ARBA00022679"/>
    </source>
</evidence>
<keyword evidence="4" id="KW-1185">Reference proteome</keyword>
<reference evidence="3 4" key="1">
    <citation type="submission" date="2018-06" db="EMBL/GenBank/DDBJ databases">
        <title>Noncontiguous genome sequence of Ruminococcaceae bacterium ASD2818.</title>
        <authorList>
            <person name="Chaplin A.V."/>
            <person name="Sokolova S.R."/>
            <person name="Kochetkova T.O."/>
            <person name="Goltsov A.Y."/>
            <person name="Trofimov D.Y."/>
            <person name="Efimov B.A."/>
        </authorList>
    </citation>
    <scope>NUCLEOTIDE SEQUENCE [LARGE SCALE GENOMIC DNA]</scope>
    <source>
        <strain evidence="3 4">ASD2818</strain>
    </source>
</reference>
<evidence type="ECO:0000313" key="3">
    <source>
        <dbReference type="EMBL" id="RAQ29227.1"/>
    </source>
</evidence>
<dbReference type="Proteomes" id="UP000249377">
    <property type="component" value="Unassembled WGS sequence"/>
</dbReference>
<dbReference type="EMBL" id="QLYR01000003">
    <property type="protein sequence ID" value="RAQ29227.1"/>
    <property type="molecule type" value="Genomic_DNA"/>
</dbReference>
<sequence length="252" mass="28342">MSYTVFARYYDRLMHAVDYQERAGYLCAVLKKHGHDAGLVLDLACGTGSLTVELAKRGMDIYGVDASAEMLAEAQQKAAGEELSILFLRQKMQSLDLYGTVDTVFCAMDSINHLTLEKDWRAAFERVSLFLNPGGYFIFDCNTVYKHRVILADNTFVYDTGEVFCVWQNALEKRTDRVAISLDFFTKRPDGAYSRSSEHFYERAYPTETICGFLQSAGLMVEGLYADLTFQAPAAESERLLFVAKKSAAKAR</sequence>
<proteinExistence type="predicted"/>
<dbReference type="Gene3D" id="3.40.50.150">
    <property type="entry name" value="Vaccinia Virus protein VP39"/>
    <property type="match status" value="1"/>
</dbReference>
<dbReference type="Pfam" id="PF13649">
    <property type="entry name" value="Methyltransf_25"/>
    <property type="match status" value="1"/>
</dbReference>
<organism evidence="3 4">
    <name type="scientific">Hydrogeniiclostridium mannosilyticum</name>
    <dbReference type="NCBI Taxonomy" id="2764322"/>
    <lineage>
        <taxon>Bacteria</taxon>
        <taxon>Bacillati</taxon>
        <taxon>Bacillota</taxon>
        <taxon>Clostridia</taxon>
        <taxon>Eubacteriales</taxon>
        <taxon>Acutalibacteraceae</taxon>
        <taxon>Hydrogeniiclostridium</taxon>
    </lineage>
</organism>
<accession>A0A328UBR0</accession>
<keyword evidence="1 3" id="KW-0808">Transferase</keyword>